<keyword evidence="5 8" id="KW-0472">Membrane</keyword>
<reference evidence="9 10" key="1">
    <citation type="journal article" date="2007" name="Nature">
        <title>Evolution of genes and genomes on the Drosophila phylogeny.</title>
        <authorList>
            <consortium name="Drosophila 12 Genomes Consortium"/>
            <person name="Clark A.G."/>
            <person name="Eisen M.B."/>
            <person name="Smith D.R."/>
            <person name="Bergman C.M."/>
            <person name="Oliver B."/>
            <person name="Markow T.A."/>
            <person name="Kaufman T.C."/>
            <person name="Kellis M."/>
            <person name="Gelbart W."/>
            <person name="Iyer V.N."/>
            <person name="Pollard D.A."/>
            <person name="Sackton T.B."/>
            <person name="Larracuente A.M."/>
            <person name="Singh N.D."/>
            <person name="Abad J.P."/>
            <person name="Abt D.N."/>
            <person name="Adryan B."/>
            <person name="Aguade M."/>
            <person name="Akashi H."/>
            <person name="Anderson W.W."/>
            <person name="Aquadro C.F."/>
            <person name="Ardell D.H."/>
            <person name="Arguello R."/>
            <person name="Artieri C.G."/>
            <person name="Barbash D.A."/>
            <person name="Barker D."/>
            <person name="Barsanti P."/>
            <person name="Batterham P."/>
            <person name="Batzoglou S."/>
            <person name="Begun D."/>
            <person name="Bhutkar A."/>
            <person name="Blanco E."/>
            <person name="Bosak S.A."/>
            <person name="Bradley R.K."/>
            <person name="Brand A.D."/>
            <person name="Brent M.R."/>
            <person name="Brooks A.N."/>
            <person name="Brown R.H."/>
            <person name="Butlin R.K."/>
            <person name="Caggese C."/>
            <person name="Calvi B.R."/>
            <person name="Bernardo de Carvalho A."/>
            <person name="Caspi A."/>
            <person name="Castrezana S."/>
            <person name="Celniker S.E."/>
            <person name="Chang J.L."/>
            <person name="Chapple C."/>
            <person name="Chatterji S."/>
            <person name="Chinwalla A."/>
            <person name="Civetta A."/>
            <person name="Clifton S.W."/>
            <person name="Comeron J.M."/>
            <person name="Costello J.C."/>
            <person name="Coyne J.A."/>
            <person name="Daub J."/>
            <person name="David R.G."/>
            <person name="Delcher A.L."/>
            <person name="Delehaunty K."/>
            <person name="Do C.B."/>
            <person name="Ebling H."/>
            <person name="Edwards K."/>
            <person name="Eickbush T."/>
            <person name="Evans J.D."/>
            <person name="Filipski A."/>
            <person name="Findeiss S."/>
            <person name="Freyhult E."/>
            <person name="Fulton L."/>
            <person name="Fulton R."/>
            <person name="Garcia A.C."/>
            <person name="Gardiner A."/>
            <person name="Garfield D.A."/>
            <person name="Garvin B.E."/>
            <person name="Gibson G."/>
            <person name="Gilbert D."/>
            <person name="Gnerre S."/>
            <person name="Godfrey J."/>
            <person name="Good R."/>
            <person name="Gotea V."/>
            <person name="Gravely B."/>
            <person name="Greenberg A.J."/>
            <person name="Griffiths-Jones S."/>
            <person name="Gross S."/>
            <person name="Guigo R."/>
            <person name="Gustafson E.A."/>
            <person name="Haerty W."/>
            <person name="Hahn M.W."/>
            <person name="Halligan D.L."/>
            <person name="Halpern A.L."/>
            <person name="Halter G.M."/>
            <person name="Han M.V."/>
            <person name="Heger A."/>
            <person name="Hillier L."/>
            <person name="Hinrichs A.S."/>
            <person name="Holmes I."/>
            <person name="Hoskins R.A."/>
            <person name="Hubisz M.J."/>
            <person name="Hultmark D."/>
            <person name="Huntley M.A."/>
            <person name="Jaffe D.B."/>
            <person name="Jagadeeshan S."/>
            <person name="Jeck W.R."/>
            <person name="Johnson J."/>
            <person name="Jones C.D."/>
            <person name="Jordan W.C."/>
            <person name="Karpen G.H."/>
            <person name="Kataoka E."/>
            <person name="Keightley P.D."/>
            <person name="Kheradpour P."/>
            <person name="Kirkness E.F."/>
            <person name="Koerich L.B."/>
            <person name="Kristiansen K."/>
            <person name="Kudrna D."/>
            <person name="Kulathinal R.J."/>
            <person name="Kumar S."/>
            <person name="Kwok R."/>
            <person name="Lander E."/>
            <person name="Langley C.H."/>
            <person name="Lapoint R."/>
            <person name="Lazzaro B.P."/>
            <person name="Lee S.J."/>
            <person name="Levesque L."/>
            <person name="Li R."/>
            <person name="Lin C.F."/>
            <person name="Lin M.F."/>
            <person name="Lindblad-Toh K."/>
            <person name="Llopart A."/>
            <person name="Long M."/>
            <person name="Low L."/>
            <person name="Lozovsky E."/>
            <person name="Lu J."/>
            <person name="Luo M."/>
            <person name="Machado C.A."/>
            <person name="Makalowski W."/>
            <person name="Marzo M."/>
            <person name="Matsuda M."/>
            <person name="Matzkin L."/>
            <person name="McAllister B."/>
            <person name="McBride C.S."/>
            <person name="McKernan B."/>
            <person name="McKernan K."/>
            <person name="Mendez-Lago M."/>
            <person name="Minx P."/>
            <person name="Mollenhauer M.U."/>
            <person name="Montooth K."/>
            <person name="Mount S.M."/>
            <person name="Mu X."/>
            <person name="Myers E."/>
            <person name="Negre B."/>
            <person name="Newfeld S."/>
            <person name="Nielsen R."/>
            <person name="Noor M.A."/>
            <person name="O'Grady P."/>
            <person name="Pachter L."/>
            <person name="Papaceit M."/>
            <person name="Parisi M.J."/>
            <person name="Parisi M."/>
            <person name="Parts L."/>
            <person name="Pedersen J.S."/>
            <person name="Pesole G."/>
            <person name="Phillippy A.M."/>
            <person name="Ponting C.P."/>
            <person name="Pop M."/>
            <person name="Porcelli D."/>
            <person name="Powell J.R."/>
            <person name="Prohaska S."/>
            <person name="Pruitt K."/>
            <person name="Puig M."/>
            <person name="Quesneville H."/>
            <person name="Ram K.R."/>
            <person name="Rand D."/>
            <person name="Rasmussen M.D."/>
            <person name="Reed L.K."/>
            <person name="Reenan R."/>
            <person name="Reily A."/>
            <person name="Remington K.A."/>
            <person name="Rieger T.T."/>
            <person name="Ritchie M.G."/>
            <person name="Robin C."/>
            <person name="Rogers Y.H."/>
            <person name="Rohde C."/>
            <person name="Rozas J."/>
            <person name="Rubenfield M.J."/>
            <person name="Ruiz A."/>
            <person name="Russo S."/>
            <person name="Salzberg S.L."/>
            <person name="Sanchez-Gracia A."/>
            <person name="Saranga D.J."/>
            <person name="Sato H."/>
            <person name="Schaeffer S.W."/>
            <person name="Schatz M.C."/>
            <person name="Schlenke T."/>
            <person name="Schwartz R."/>
            <person name="Segarra C."/>
            <person name="Singh R.S."/>
            <person name="Sirot L."/>
            <person name="Sirota M."/>
            <person name="Sisneros N.B."/>
            <person name="Smith C.D."/>
            <person name="Smith T.F."/>
            <person name="Spieth J."/>
            <person name="Stage D.E."/>
            <person name="Stark A."/>
            <person name="Stephan W."/>
            <person name="Strausberg R.L."/>
            <person name="Strempel S."/>
            <person name="Sturgill D."/>
            <person name="Sutton G."/>
            <person name="Sutton G.G."/>
            <person name="Tao W."/>
            <person name="Teichmann S."/>
            <person name="Tobari Y.N."/>
            <person name="Tomimura Y."/>
            <person name="Tsolas J.M."/>
            <person name="Valente V.L."/>
            <person name="Venter E."/>
            <person name="Venter J.C."/>
            <person name="Vicario S."/>
            <person name="Vieira F.G."/>
            <person name="Vilella A.J."/>
            <person name="Villasante A."/>
            <person name="Walenz B."/>
            <person name="Wang J."/>
            <person name="Wasserman M."/>
            <person name="Watts T."/>
            <person name="Wilson D."/>
            <person name="Wilson R.K."/>
            <person name="Wing R.A."/>
            <person name="Wolfner M.F."/>
            <person name="Wong A."/>
            <person name="Wong G.K."/>
            <person name="Wu C.I."/>
            <person name="Wu G."/>
            <person name="Yamamoto D."/>
            <person name="Yang H.P."/>
            <person name="Yang S.P."/>
            <person name="Yorke J.A."/>
            <person name="Yoshida K."/>
            <person name="Zdobnov E."/>
            <person name="Zhang P."/>
            <person name="Zhang Y."/>
            <person name="Zimin A.V."/>
            <person name="Baldwin J."/>
            <person name="Abdouelleil A."/>
            <person name="Abdulkadir J."/>
            <person name="Abebe A."/>
            <person name="Abera B."/>
            <person name="Abreu J."/>
            <person name="Acer S.C."/>
            <person name="Aftuck L."/>
            <person name="Alexander A."/>
            <person name="An P."/>
            <person name="Anderson E."/>
            <person name="Anderson S."/>
            <person name="Arachi H."/>
            <person name="Azer M."/>
            <person name="Bachantsang P."/>
            <person name="Barry A."/>
            <person name="Bayul T."/>
            <person name="Berlin A."/>
            <person name="Bessette D."/>
            <person name="Bloom T."/>
            <person name="Blye J."/>
            <person name="Boguslavskiy L."/>
            <person name="Bonnet C."/>
            <person name="Boukhgalter B."/>
            <person name="Bourzgui I."/>
            <person name="Brown A."/>
            <person name="Cahill P."/>
            <person name="Channer S."/>
            <person name="Cheshatsang Y."/>
            <person name="Chuda L."/>
            <person name="Citroen M."/>
            <person name="Collymore A."/>
            <person name="Cooke P."/>
            <person name="Costello M."/>
            <person name="D'Aco K."/>
            <person name="Daza R."/>
            <person name="De Haan G."/>
            <person name="DeGray S."/>
            <person name="DeMaso C."/>
            <person name="Dhargay N."/>
            <person name="Dooley K."/>
            <person name="Dooley E."/>
            <person name="Doricent M."/>
            <person name="Dorje P."/>
            <person name="Dorjee K."/>
            <person name="Dupes A."/>
            <person name="Elong R."/>
            <person name="Falk J."/>
            <person name="Farina A."/>
            <person name="Faro S."/>
            <person name="Ferguson D."/>
            <person name="Fisher S."/>
            <person name="Foley C.D."/>
            <person name="Franke A."/>
            <person name="Friedrich D."/>
            <person name="Gadbois L."/>
            <person name="Gearin G."/>
            <person name="Gearin C.R."/>
            <person name="Giannoukos G."/>
            <person name="Goode T."/>
            <person name="Graham J."/>
            <person name="Grandbois E."/>
            <person name="Grewal S."/>
            <person name="Gyaltsen K."/>
            <person name="Hafez N."/>
            <person name="Hagos B."/>
            <person name="Hall J."/>
            <person name="Henson C."/>
            <person name="Hollinger A."/>
            <person name="Honan T."/>
            <person name="Huard M.D."/>
            <person name="Hughes L."/>
            <person name="Hurhula B."/>
            <person name="Husby M.E."/>
            <person name="Kamat A."/>
            <person name="Kanga B."/>
            <person name="Kashin S."/>
            <person name="Khazanovich D."/>
            <person name="Kisner P."/>
            <person name="Lance K."/>
            <person name="Lara M."/>
            <person name="Lee W."/>
            <person name="Lennon N."/>
            <person name="Letendre F."/>
            <person name="LeVine R."/>
            <person name="Lipovsky A."/>
            <person name="Liu X."/>
            <person name="Liu J."/>
            <person name="Liu S."/>
            <person name="Lokyitsang T."/>
            <person name="Lokyitsang Y."/>
            <person name="Lubonja R."/>
            <person name="Lui A."/>
            <person name="MacDonald P."/>
            <person name="Magnisalis V."/>
            <person name="Maru K."/>
            <person name="Matthews C."/>
            <person name="McCusker W."/>
            <person name="McDonough S."/>
            <person name="Mehta T."/>
            <person name="Meldrim J."/>
            <person name="Meneus L."/>
            <person name="Mihai O."/>
            <person name="Mihalev A."/>
            <person name="Mihova T."/>
            <person name="Mittelman R."/>
            <person name="Mlenga V."/>
            <person name="Montmayeur A."/>
            <person name="Mulrain L."/>
            <person name="Navidi A."/>
            <person name="Naylor J."/>
            <person name="Negash T."/>
            <person name="Nguyen T."/>
            <person name="Nguyen N."/>
            <person name="Nicol R."/>
            <person name="Norbu C."/>
            <person name="Norbu N."/>
            <person name="Novod N."/>
            <person name="O'Neill B."/>
            <person name="Osman S."/>
            <person name="Markiewicz E."/>
            <person name="Oyono O.L."/>
            <person name="Patti C."/>
            <person name="Phunkhang P."/>
            <person name="Pierre F."/>
            <person name="Priest M."/>
            <person name="Raghuraman S."/>
            <person name="Rege F."/>
            <person name="Reyes R."/>
            <person name="Rise C."/>
            <person name="Rogov P."/>
            <person name="Ross K."/>
            <person name="Ryan E."/>
            <person name="Settipalli S."/>
            <person name="Shea T."/>
            <person name="Sherpa N."/>
            <person name="Shi L."/>
            <person name="Shih D."/>
            <person name="Sparrow T."/>
            <person name="Spaulding J."/>
            <person name="Stalker J."/>
            <person name="Stange-Thomann N."/>
            <person name="Stavropoulos S."/>
            <person name="Stone C."/>
            <person name="Strader C."/>
            <person name="Tesfaye S."/>
            <person name="Thomson T."/>
            <person name="Thoulutsang Y."/>
            <person name="Thoulutsang D."/>
            <person name="Topham K."/>
            <person name="Topping I."/>
            <person name="Tsamla T."/>
            <person name="Vassiliev H."/>
            <person name="Vo A."/>
            <person name="Wangchuk T."/>
            <person name="Wangdi T."/>
            <person name="Weiand M."/>
            <person name="Wilkinson J."/>
            <person name="Wilson A."/>
            <person name="Yadav S."/>
            <person name="Young G."/>
            <person name="Yu Q."/>
            <person name="Zembek L."/>
            <person name="Zhong D."/>
            <person name="Zimmer A."/>
            <person name="Zwirko Z."/>
            <person name="Jaffe D.B."/>
            <person name="Alvarez P."/>
            <person name="Brockman W."/>
            <person name="Butler J."/>
            <person name="Chin C."/>
            <person name="Gnerre S."/>
            <person name="Grabherr M."/>
            <person name="Kleber M."/>
            <person name="Mauceli E."/>
            <person name="MacCallum I."/>
        </authorList>
    </citation>
    <scope>NUCLEOTIDE SEQUENCE [LARGE SCALE GENOMIC DNA]</scope>
    <source>
        <strain evidence="10">Tucson 15287-2541.00</strain>
    </source>
</reference>
<proteinExistence type="predicted"/>
<dbReference type="GO" id="GO:0005886">
    <property type="term" value="C:plasma membrane"/>
    <property type="evidence" value="ECO:0007669"/>
    <property type="project" value="UniProtKB-SubCell"/>
</dbReference>
<feature type="transmembrane region" description="Helical" evidence="8">
    <location>
        <begin position="82"/>
        <end position="101"/>
    </location>
</feature>
<evidence type="ECO:0000256" key="1">
    <source>
        <dbReference type="ARBA" id="ARBA00004651"/>
    </source>
</evidence>
<protein>
    <submittedName>
        <fullName evidence="9">GH12119</fullName>
    </submittedName>
</protein>
<evidence type="ECO:0000256" key="5">
    <source>
        <dbReference type="ARBA" id="ARBA00023136"/>
    </source>
</evidence>
<evidence type="ECO:0000256" key="4">
    <source>
        <dbReference type="ARBA" id="ARBA00022989"/>
    </source>
</evidence>
<keyword evidence="3 8" id="KW-0812">Transmembrane</keyword>
<sequence length="300" mass="34686">MGKLVYEMLGSIYLARSLLYIDETKLKGQRANLSVGNLWKTAEHNRILSSPMAHYYAPLVATVAIDKFRFGSLKLLHFPFQWGVWVTLLAALLVHGVVYVWRWRVNGLQVLELLLGVTVVRLPRTWMQRIIYAHWMYGSIPLRVVYQSLLFHFIRLQLFESLPNSFEQLLDQHFRGLCTSSMLGMLREVPHLERIYESFESISSPYDEAVLDALHQRGDTRLFAITGLDTTNAYLWATNRQSEYHILTQYSHRSHTTSNRGQDQQQVHQLDGIYIVMGALYALSMLIFGAELLCHQLTIV</sequence>
<accession>B4JK42</accession>
<evidence type="ECO:0000256" key="3">
    <source>
        <dbReference type="ARBA" id="ARBA00022692"/>
    </source>
</evidence>
<dbReference type="InterPro" id="IPR052192">
    <property type="entry name" value="Insect_Ionotropic_Sensory_Rcpt"/>
</dbReference>
<keyword evidence="7" id="KW-0325">Glycoprotein</keyword>
<dbReference type="PANTHER" id="PTHR42643:SF30">
    <property type="entry name" value="IONOTROPIC RECEPTOR 40A-RELATED"/>
    <property type="match status" value="1"/>
</dbReference>
<dbReference type="InParanoid" id="B4JK42"/>
<comment type="subcellular location">
    <subcellularLocation>
        <location evidence="1">Cell membrane</location>
        <topology evidence="1">Multi-pass membrane protein</topology>
    </subcellularLocation>
</comment>
<name>B4JK42_DROGR</name>
<evidence type="ECO:0000256" key="8">
    <source>
        <dbReference type="SAM" id="Phobius"/>
    </source>
</evidence>
<evidence type="ECO:0000256" key="7">
    <source>
        <dbReference type="ARBA" id="ARBA00023180"/>
    </source>
</evidence>
<gene>
    <name evidence="9" type="primary">Dgri\GH12119</name>
    <name evidence="9" type="ORF">Dgri_GH12119</name>
</gene>
<keyword evidence="2" id="KW-1003">Cell membrane</keyword>
<dbReference type="Proteomes" id="UP000001070">
    <property type="component" value="Unassembled WGS sequence"/>
</dbReference>
<dbReference type="AlphaFoldDB" id="B4JK42"/>
<keyword evidence="10" id="KW-1185">Reference proteome</keyword>
<feature type="transmembrane region" description="Helical" evidence="8">
    <location>
        <begin position="273"/>
        <end position="294"/>
    </location>
</feature>
<organism evidence="10">
    <name type="scientific">Drosophila grimshawi</name>
    <name type="common">Hawaiian fruit fly</name>
    <name type="synonym">Idiomyia grimshawi</name>
    <dbReference type="NCBI Taxonomy" id="7222"/>
    <lineage>
        <taxon>Eukaryota</taxon>
        <taxon>Metazoa</taxon>
        <taxon>Ecdysozoa</taxon>
        <taxon>Arthropoda</taxon>
        <taxon>Hexapoda</taxon>
        <taxon>Insecta</taxon>
        <taxon>Pterygota</taxon>
        <taxon>Neoptera</taxon>
        <taxon>Endopterygota</taxon>
        <taxon>Diptera</taxon>
        <taxon>Brachycera</taxon>
        <taxon>Muscomorpha</taxon>
        <taxon>Ephydroidea</taxon>
        <taxon>Drosophilidae</taxon>
        <taxon>Drosophila</taxon>
        <taxon>Hawaiian Drosophila</taxon>
    </lineage>
</organism>
<dbReference type="EMBL" id="CH916370">
    <property type="protein sequence ID" value="EDV99944.1"/>
    <property type="molecule type" value="Genomic_DNA"/>
</dbReference>
<evidence type="ECO:0000313" key="10">
    <source>
        <dbReference type="Proteomes" id="UP000001070"/>
    </source>
</evidence>
<keyword evidence="4 8" id="KW-1133">Transmembrane helix</keyword>
<keyword evidence="6" id="KW-0675">Receptor</keyword>
<evidence type="ECO:0000256" key="2">
    <source>
        <dbReference type="ARBA" id="ARBA00022475"/>
    </source>
</evidence>
<dbReference type="OrthoDB" id="8050636at2759"/>
<evidence type="ECO:0000256" key="6">
    <source>
        <dbReference type="ARBA" id="ARBA00023170"/>
    </source>
</evidence>
<evidence type="ECO:0000313" key="9">
    <source>
        <dbReference type="EMBL" id="EDV99944.1"/>
    </source>
</evidence>
<dbReference type="PhylomeDB" id="B4JK42"/>
<dbReference type="eggNOG" id="KOG1052">
    <property type="taxonomic scope" value="Eukaryota"/>
</dbReference>
<dbReference type="HOGENOM" id="CLU_928343_0_0_1"/>
<dbReference type="PANTHER" id="PTHR42643">
    <property type="entry name" value="IONOTROPIC RECEPTOR 20A-RELATED"/>
    <property type="match status" value="1"/>
</dbReference>